<sequence>MFRNKSAWFSSSVRQACCNIWRLEGGTIAGWRTADYLFSEDATCPDTLRIFESKDYLWNKVVVFHSLFLSACEKRQSVKSVCIGHYVLPPASVQDEVRQVVGRLIWECDDELSVTQGFHKSFSCQTEDEYSEVSKSDSEPSDTDSESEAPLFAHYPVSNLLTGYVSMNNLQKYSVDLCDFRPGCFQCSNCKAHCCLPHT</sequence>
<accession>A0A6A5FNN4</accession>
<organism evidence="1 2">
    <name type="scientific">Perca fluviatilis</name>
    <name type="common">European perch</name>
    <dbReference type="NCBI Taxonomy" id="8168"/>
    <lineage>
        <taxon>Eukaryota</taxon>
        <taxon>Metazoa</taxon>
        <taxon>Chordata</taxon>
        <taxon>Craniata</taxon>
        <taxon>Vertebrata</taxon>
        <taxon>Euteleostomi</taxon>
        <taxon>Actinopterygii</taxon>
        <taxon>Neopterygii</taxon>
        <taxon>Teleostei</taxon>
        <taxon>Neoteleostei</taxon>
        <taxon>Acanthomorphata</taxon>
        <taxon>Eupercaria</taxon>
        <taxon>Perciformes</taxon>
        <taxon>Percoidei</taxon>
        <taxon>Percidae</taxon>
        <taxon>Percinae</taxon>
        <taxon>Perca</taxon>
    </lineage>
</organism>
<keyword evidence="2" id="KW-1185">Reference proteome</keyword>
<dbReference type="Pfam" id="PF15101">
    <property type="entry name" value="TERB2"/>
    <property type="match status" value="1"/>
</dbReference>
<dbReference type="GO" id="GO:0005637">
    <property type="term" value="C:nuclear inner membrane"/>
    <property type="evidence" value="ECO:0007669"/>
    <property type="project" value="TreeGrafter"/>
</dbReference>
<protein>
    <recommendedName>
        <fullName evidence="3">Telomere repeats-binding bouquet formation protein 2</fullName>
    </recommendedName>
</protein>
<dbReference type="PANTHER" id="PTHR35345:SF1">
    <property type="entry name" value="TELOMERE REPEATS-BINDING BOUQUET FORMATION PROTEIN 2"/>
    <property type="match status" value="1"/>
</dbReference>
<dbReference type="EMBL" id="VHII01000003">
    <property type="protein sequence ID" value="KAF1392793.1"/>
    <property type="molecule type" value="Genomic_DNA"/>
</dbReference>
<evidence type="ECO:0000313" key="1">
    <source>
        <dbReference type="EMBL" id="KAF1392793.1"/>
    </source>
</evidence>
<evidence type="ECO:0008006" key="3">
    <source>
        <dbReference type="Google" id="ProtNLM"/>
    </source>
</evidence>
<gene>
    <name evidence="1" type="ORF">PFLUV_G00031740</name>
</gene>
<dbReference type="InterPro" id="IPR028065">
    <property type="entry name" value="TERB2"/>
</dbReference>
<dbReference type="OrthoDB" id="5278943at2759"/>
<dbReference type="GO" id="GO:0007129">
    <property type="term" value="P:homologous chromosome pairing at meiosis"/>
    <property type="evidence" value="ECO:0007669"/>
    <property type="project" value="TreeGrafter"/>
</dbReference>
<dbReference type="Proteomes" id="UP000465112">
    <property type="component" value="Chromosome 3"/>
</dbReference>
<comment type="caution">
    <text evidence="1">The sequence shown here is derived from an EMBL/GenBank/DDBJ whole genome shotgun (WGS) entry which is preliminary data.</text>
</comment>
<dbReference type="PANTHER" id="PTHR35345">
    <property type="entry name" value="TELOMERE REPEATS-BINDING BOUQUET FORMATION PROTEIN 2"/>
    <property type="match status" value="1"/>
</dbReference>
<dbReference type="GO" id="GO:0070197">
    <property type="term" value="P:meiotic attachment of telomere to nuclear envelope"/>
    <property type="evidence" value="ECO:0007669"/>
    <property type="project" value="TreeGrafter"/>
</dbReference>
<dbReference type="AlphaFoldDB" id="A0A6A5FNN4"/>
<reference evidence="1 2" key="1">
    <citation type="submission" date="2019-06" db="EMBL/GenBank/DDBJ databases">
        <title>A chromosome-scale genome assembly of the European perch, Perca fluviatilis.</title>
        <authorList>
            <person name="Roques C."/>
            <person name="Zahm M."/>
            <person name="Cabau C."/>
            <person name="Klopp C."/>
            <person name="Bouchez O."/>
            <person name="Donnadieu C."/>
            <person name="Kuhl H."/>
            <person name="Gislard M."/>
            <person name="Guendouz S."/>
            <person name="Journot L."/>
            <person name="Haffray P."/>
            <person name="Bestin A."/>
            <person name="Morvezen R."/>
            <person name="Feron R."/>
            <person name="Wen M."/>
            <person name="Jouanno E."/>
            <person name="Herpin A."/>
            <person name="Schartl M."/>
            <person name="Postlethwait J."/>
            <person name="Schaerlinger B."/>
            <person name="Chardard D."/>
            <person name="Lecocq T."/>
            <person name="Poncet C."/>
            <person name="Jaffrelo L."/>
            <person name="Lampietro C."/>
            <person name="Guiguen Y."/>
        </authorList>
    </citation>
    <scope>NUCLEOTIDE SEQUENCE [LARGE SCALE GENOMIC DNA]</scope>
    <source>
        <tissue evidence="1">Blood</tissue>
    </source>
</reference>
<proteinExistence type="predicted"/>
<name>A0A6A5FNN4_PERFL</name>
<evidence type="ECO:0000313" key="2">
    <source>
        <dbReference type="Proteomes" id="UP000465112"/>
    </source>
</evidence>